<feature type="transmembrane region" description="Helical" evidence="6">
    <location>
        <begin position="213"/>
        <end position="235"/>
    </location>
</feature>
<reference evidence="8 10" key="2">
    <citation type="submission" date="2024-04" db="EMBL/GenBank/DDBJ databases">
        <title>Three lactobacilli isolated from voided urine samples from females with type 2 diabetes.</title>
        <authorList>
            <person name="Kula A."/>
            <person name="Stegman N."/>
            <person name="Putonti C."/>
        </authorList>
    </citation>
    <scope>NUCLEOTIDE SEQUENCE [LARGE SCALE GENOMIC DNA]</scope>
    <source>
        <strain evidence="8 10">1855</strain>
    </source>
</reference>
<dbReference type="Proteomes" id="UP001385848">
    <property type="component" value="Unassembled WGS sequence"/>
</dbReference>
<accession>A0A5N1IJP7</accession>
<dbReference type="InterPro" id="IPR017039">
    <property type="entry name" value="Virul_fac_BrkB"/>
</dbReference>
<reference evidence="7 9" key="1">
    <citation type="submission" date="2019-09" db="EMBL/GenBank/DDBJ databases">
        <title>Draft genome sequence assemblies of isolates from the urinary tract.</title>
        <authorList>
            <person name="Mores C.R."/>
            <person name="Putonti C."/>
            <person name="Wolfe A.J."/>
        </authorList>
    </citation>
    <scope>NUCLEOTIDE SEQUENCE [LARGE SCALE GENOMIC DNA]</scope>
    <source>
        <strain evidence="7 9">UMB246</strain>
    </source>
</reference>
<organism evidence="7 9">
    <name type="scientific">Lactobacillus jensenii</name>
    <dbReference type="NCBI Taxonomy" id="109790"/>
    <lineage>
        <taxon>Bacteria</taxon>
        <taxon>Bacillati</taxon>
        <taxon>Bacillota</taxon>
        <taxon>Bacilli</taxon>
        <taxon>Lactobacillales</taxon>
        <taxon>Lactobacillaceae</taxon>
        <taxon>Lactobacillus</taxon>
    </lineage>
</organism>
<dbReference type="GeneID" id="31742656"/>
<evidence type="ECO:0000256" key="4">
    <source>
        <dbReference type="ARBA" id="ARBA00022989"/>
    </source>
</evidence>
<gene>
    <name evidence="8" type="ORF">AAC431_00705</name>
    <name evidence="7" type="ORF">F6H94_00990</name>
</gene>
<sequence>MIKKFDWRHFFKLLSKRMSRGEINQGSIVIAYYLLFSMFPIIIIAGNIMPLFHLKSGVVEEYLIYGLPAKVADFIMPIVKAVLQKQSTGYISFGVLIALWSFSSLTNAMRISMNRIYGVRQQELRFSFGRKLLERGVVVLITGSMIVLLMLLTIALTFGQEILNSVKAFLGISYLGIESIFTYKWLVLIVVMLVVIAYFNFALPNVQKRKRAIWPGVFVNLIGWAGLSYLFGLYLSHFKLSFENYGIVGTFIIFMLWLNLSSLLFLLGVCVNATFDELTHGDIEIR</sequence>
<evidence type="ECO:0000313" key="8">
    <source>
        <dbReference type="EMBL" id="MEL0564446.1"/>
    </source>
</evidence>
<proteinExistence type="predicted"/>
<protein>
    <submittedName>
        <fullName evidence="7">YihY/virulence factor BrkB family protein</fullName>
    </submittedName>
</protein>
<feature type="transmembrane region" description="Helical" evidence="6">
    <location>
        <begin position="26"/>
        <end position="49"/>
    </location>
</feature>
<keyword evidence="2" id="KW-1003">Cell membrane</keyword>
<evidence type="ECO:0000256" key="2">
    <source>
        <dbReference type="ARBA" id="ARBA00022475"/>
    </source>
</evidence>
<evidence type="ECO:0000256" key="6">
    <source>
        <dbReference type="SAM" id="Phobius"/>
    </source>
</evidence>
<dbReference type="GO" id="GO:0005886">
    <property type="term" value="C:plasma membrane"/>
    <property type="evidence" value="ECO:0007669"/>
    <property type="project" value="UniProtKB-SubCell"/>
</dbReference>
<evidence type="ECO:0000256" key="5">
    <source>
        <dbReference type="ARBA" id="ARBA00023136"/>
    </source>
</evidence>
<keyword evidence="10" id="KW-1185">Reference proteome</keyword>
<dbReference type="EMBL" id="JBBVUL010000001">
    <property type="protein sequence ID" value="MEL0564446.1"/>
    <property type="molecule type" value="Genomic_DNA"/>
</dbReference>
<dbReference type="PANTHER" id="PTHR30213:SF0">
    <property type="entry name" value="UPF0761 MEMBRANE PROTEIN YIHY"/>
    <property type="match status" value="1"/>
</dbReference>
<evidence type="ECO:0000313" key="7">
    <source>
        <dbReference type="EMBL" id="KAA9324081.1"/>
    </source>
</evidence>
<dbReference type="AlphaFoldDB" id="A0A5N1IJP7"/>
<dbReference type="Pfam" id="PF03631">
    <property type="entry name" value="Virul_fac_BrkB"/>
    <property type="match status" value="1"/>
</dbReference>
<evidence type="ECO:0000313" key="9">
    <source>
        <dbReference type="Proteomes" id="UP000327236"/>
    </source>
</evidence>
<keyword evidence="4 6" id="KW-1133">Transmembrane helix</keyword>
<feature type="transmembrane region" description="Helical" evidence="6">
    <location>
        <begin position="180"/>
        <end position="201"/>
    </location>
</feature>
<keyword evidence="3 6" id="KW-0812">Transmembrane</keyword>
<feature type="transmembrane region" description="Helical" evidence="6">
    <location>
        <begin position="132"/>
        <end position="160"/>
    </location>
</feature>
<evidence type="ECO:0000256" key="1">
    <source>
        <dbReference type="ARBA" id="ARBA00004651"/>
    </source>
</evidence>
<dbReference type="RefSeq" id="WP_006585035.1">
    <property type="nucleotide sequence ID" value="NZ_CATOUV010000001.1"/>
</dbReference>
<keyword evidence="5 6" id="KW-0472">Membrane</keyword>
<evidence type="ECO:0000313" key="10">
    <source>
        <dbReference type="Proteomes" id="UP001385848"/>
    </source>
</evidence>
<comment type="subcellular location">
    <subcellularLocation>
        <location evidence="1">Cell membrane</location>
        <topology evidence="1">Multi-pass membrane protein</topology>
    </subcellularLocation>
</comment>
<dbReference type="EMBL" id="VYWW01000003">
    <property type="protein sequence ID" value="KAA9324081.1"/>
    <property type="molecule type" value="Genomic_DNA"/>
</dbReference>
<feature type="transmembrane region" description="Helical" evidence="6">
    <location>
        <begin position="90"/>
        <end position="111"/>
    </location>
</feature>
<dbReference type="KEGG" id="lje:BUE77_02930"/>
<feature type="transmembrane region" description="Helical" evidence="6">
    <location>
        <begin position="247"/>
        <end position="271"/>
    </location>
</feature>
<name>A0A5N1IJP7_LACJE</name>
<dbReference type="PIRSF" id="PIRSF035875">
    <property type="entry name" value="RNase_BN"/>
    <property type="match status" value="1"/>
</dbReference>
<dbReference type="OrthoDB" id="9775903at2"/>
<dbReference type="Proteomes" id="UP000327236">
    <property type="component" value="Unassembled WGS sequence"/>
</dbReference>
<dbReference type="PANTHER" id="PTHR30213">
    <property type="entry name" value="INNER MEMBRANE PROTEIN YHJD"/>
    <property type="match status" value="1"/>
</dbReference>
<evidence type="ECO:0000256" key="3">
    <source>
        <dbReference type="ARBA" id="ARBA00022692"/>
    </source>
</evidence>
<comment type="caution">
    <text evidence="7">The sequence shown here is derived from an EMBL/GenBank/DDBJ whole genome shotgun (WGS) entry which is preliminary data.</text>
</comment>